<evidence type="ECO:0000256" key="1">
    <source>
        <dbReference type="SAM" id="MobiDB-lite"/>
    </source>
</evidence>
<proteinExistence type="predicted"/>
<gene>
    <name evidence="2" type="ORF">Pmani_022452</name>
</gene>
<accession>A0AAE1PDX1</accession>
<evidence type="ECO:0000313" key="2">
    <source>
        <dbReference type="EMBL" id="KAK4305669.1"/>
    </source>
</evidence>
<evidence type="ECO:0000313" key="3">
    <source>
        <dbReference type="Proteomes" id="UP001292094"/>
    </source>
</evidence>
<feature type="region of interest" description="Disordered" evidence="1">
    <location>
        <begin position="1"/>
        <end position="75"/>
    </location>
</feature>
<sequence>MDDSQENKGNVGESSSDKGAHLPPMAPVHGSLSSLSWIPRVSPAARPKDTNWKHHPRHNWQEEPSPTTPKRTHEQYHPQMPALFSRTPVQQHQLPTPSRLPFQRHQFSPPSRTPVSVQHNLSLPRQVVWSDEAQPYENYYSQTSVKTLGGRDNHNYSKGYNQQNPYGLKHRGYVGDNDANDYITIATTNRELRGSTGQLMPAYGFT</sequence>
<comment type="caution">
    <text evidence="2">The sequence shown here is derived from an EMBL/GenBank/DDBJ whole genome shotgun (WGS) entry which is preliminary data.</text>
</comment>
<dbReference type="Proteomes" id="UP001292094">
    <property type="component" value="Unassembled WGS sequence"/>
</dbReference>
<name>A0AAE1PDX1_9EUCA</name>
<reference evidence="2" key="1">
    <citation type="submission" date="2023-11" db="EMBL/GenBank/DDBJ databases">
        <title>Genome assemblies of two species of porcelain crab, Petrolisthes cinctipes and Petrolisthes manimaculis (Anomura: Porcellanidae).</title>
        <authorList>
            <person name="Angst P."/>
        </authorList>
    </citation>
    <scope>NUCLEOTIDE SEQUENCE</scope>
    <source>
        <strain evidence="2">PB745_02</strain>
        <tissue evidence="2">Gill</tissue>
    </source>
</reference>
<protein>
    <submittedName>
        <fullName evidence="2">Uncharacterized protein</fullName>
    </submittedName>
</protein>
<dbReference type="EMBL" id="JAWZYT010002248">
    <property type="protein sequence ID" value="KAK4305669.1"/>
    <property type="molecule type" value="Genomic_DNA"/>
</dbReference>
<organism evidence="2 3">
    <name type="scientific">Petrolisthes manimaculis</name>
    <dbReference type="NCBI Taxonomy" id="1843537"/>
    <lineage>
        <taxon>Eukaryota</taxon>
        <taxon>Metazoa</taxon>
        <taxon>Ecdysozoa</taxon>
        <taxon>Arthropoda</taxon>
        <taxon>Crustacea</taxon>
        <taxon>Multicrustacea</taxon>
        <taxon>Malacostraca</taxon>
        <taxon>Eumalacostraca</taxon>
        <taxon>Eucarida</taxon>
        <taxon>Decapoda</taxon>
        <taxon>Pleocyemata</taxon>
        <taxon>Anomura</taxon>
        <taxon>Galatheoidea</taxon>
        <taxon>Porcellanidae</taxon>
        <taxon>Petrolisthes</taxon>
    </lineage>
</organism>
<keyword evidence="3" id="KW-1185">Reference proteome</keyword>
<dbReference type="AlphaFoldDB" id="A0AAE1PDX1"/>